<reference evidence="1" key="1">
    <citation type="submission" date="2020-03" db="EMBL/GenBank/DDBJ databases">
        <title>The deep terrestrial virosphere.</title>
        <authorList>
            <person name="Holmfeldt K."/>
            <person name="Nilsson E."/>
            <person name="Simone D."/>
            <person name="Lopez-Fernandez M."/>
            <person name="Wu X."/>
            <person name="de Brujin I."/>
            <person name="Lundin D."/>
            <person name="Andersson A."/>
            <person name="Bertilsson S."/>
            <person name="Dopson M."/>
        </authorList>
    </citation>
    <scope>NUCLEOTIDE SEQUENCE</scope>
    <source>
        <strain evidence="1">MM415B03021</strain>
    </source>
</reference>
<dbReference type="EMBL" id="MT142695">
    <property type="protein sequence ID" value="QJA87303.1"/>
    <property type="molecule type" value="Genomic_DNA"/>
</dbReference>
<protein>
    <submittedName>
        <fullName evidence="1">Uncharacterized protein</fullName>
    </submittedName>
</protein>
<dbReference type="AlphaFoldDB" id="A0A6M3KYL6"/>
<accession>A0A6M3KYL6</accession>
<name>A0A6M3KYL6_9ZZZZ</name>
<gene>
    <name evidence="1" type="ORF">MM415B03021_0009</name>
</gene>
<proteinExistence type="predicted"/>
<evidence type="ECO:0000313" key="1">
    <source>
        <dbReference type="EMBL" id="QJA87303.1"/>
    </source>
</evidence>
<organism evidence="1">
    <name type="scientific">viral metagenome</name>
    <dbReference type="NCBI Taxonomy" id="1070528"/>
    <lineage>
        <taxon>unclassified sequences</taxon>
        <taxon>metagenomes</taxon>
        <taxon>organismal metagenomes</taxon>
    </lineage>
</organism>
<sequence>MAVSLSDQVTTRRLVAACNNLIGYEDVAGSLLAVTGSSGDIDTTDQLQLFSGFQKAFVVNGANLKVVDFVNTRLTSEIQIVANIPLHGDILTQDSTNAQMNVDYIYYNTTTLDHYVYGYTFSGTFDDAHDIKDADANVIITAANLSAVDEATTMPHWYDWTPYNNNTTTYGSMPKKAYLGCLYRGRPVLGGNPAYPYQWYMARQNNPWDWAYTKNDAQSPVAGGNNDAGEIGDILRALISYKDDYLIFGCASSMWYLSGDATYGGILNELSLTTGIYGARSFCWDDEGNLWWWGKNGIYKSNIPSQPVNVSAIDLPRLVKDEAVNPSTHRITMEFDRDRQGIKISIVVLATGANSDYWYDLRTEGFSPESASNEHGAYSLLYYDSNTPGLSGLLVGCRNGYVYNLDDSAPDDIGGADNAISINSYVSLGPIIMGQSGKQGKIIGLNAVTAGGATGGTQSDSDDINFKVFTDLAAETIIERMAANINPNFAGVIKSPGRQRGGTKRQKAKGAFGGVRLENSNTGETWGFEKLDISVIPAGRIR</sequence>